<dbReference type="GO" id="GO:0016020">
    <property type="term" value="C:membrane"/>
    <property type="evidence" value="ECO:0007669"/>
    <property type="project" value="UniProtKB-SubCell"/>
</dbReference>
<dbReference type="AlphaFoldDB" id="A0A9X4AL82"/>
<feature type="transmembrane region" description="Helical" evidence="6">
    <location>
        <begin position="202"/>
        <end position="219"/>
    </location>
</feature>
<evidence type="ECO:0000256" key="4">
    <source>
        <dbReference type="ARBA" id="ARBA00023136"/>
    </source>
</evidence>
<feature type="domain" description="O-antigen ligase-related" evidence="7">
    <location>
        <begin position="186"/>
        <end position="325"/>
    </location>
</feature>
<evidence type="ECO:0000256" key="5">
    <source>
        <dbReference type="SAM" id="MobiDB-lite"/>
    </source>
</evidence>
<gene>
    <name evidence="8" type="ORF">NC797_03155</name>
</gene>
<comment type="subcellular location">
    <subcellularLocation>
        <location evidence="1">Membrane</location>
        <topology evidence="1">Multi-pass membrane protein</topology>
    </subcellularLocation>
</comment>
<protein>
    <submittedName>
        <fullName evidence="8">O-antigen ligase family protein</fullName>
    </submittedName>
</protein>
<dbReference type="GO" id="GO:0016874">
    <property type="term" value="F:ligase activity"/>
    <property type="evidence" value="ECO:0007669"/>
    <property type="project" value="UniProtKB-KW"/>
</dbReference>
<feature type="transmembrane region" description="Helical" evidence="6">
    <location>
        <begin position="119"/>
        <end position="137"/>
    </location>
</feature>
<keyword evidence="3 6" id="KW-1133">Transmembrane helix</keyword>
<feature type="transmembrane region" description="Helical" evidence="6">
    <location>
        <begin position="308"/>
        <end position="332"/>
    </location>
</feature>
<dbReference type="Pfam" id="PF04932">
    <property type="entry name" value="Wzy_C"/>
    <property type="match status" value="1"/>
</dbReference>
<feature type="transmembrane region" description="Helical" evidence="6">
    <location>
        <begin position="68"/>
        <end position="87"/>
    </location>
</feature>
<dbReference type="RefSeq" id="WP_272435198.1">
    <property type="nucleotide sequence ID" value="NZ_JAMQKB010000001.1"/>
</dbReference>
<feature type="transmembrane region" description="Helical" evidence="6">
    <location>
        <begin position="93"/>
        <end position="112"/>
    </location>
</feature>
<proteinExistence type="predicted"/>
<feature type="transmembrane region" description="Helical" evidence="6">
    <location>
        <begin position="12"/>
        <end position="31"/>
    </location>
</feature>
<evidence type="ECO:0000313" key="9">
    <source>
        <dbReference type="Proteomes" id="UP001145050"/>
    </source>
</evidence>
<keyword evidence="2 6" id="KW-0812">Transmembrane</keyword>
<feature type="transmembrane region" description="Helical" evidence="6">
    <location>
        <begin position="157"/>
        <end position="174"/>
    </location>
</feature>
<evidence type="ECO:0000256" key="2">
    <source>
        <dbReference type="ARBA" id="ARBA00022692"/>
    </source>
</evidence>
<evidence type="ECO:0000313" key="8">
    <source>
        <dbReference type="EMBL" id="MDC3423504.1"/>
    </source>
</evidence>
<evidence type="ECO:0000256" key="3">
    <source>
        <dbReference type="ARBA" id="ARBA00022989"/>
    </source>
</evidence>
<organism evidence="8 9">
    <name type="scientific">Terrihalobacillus insolitus</name>
    <dbReference type="NCBI Taxonomy" id="2950438"/>
    <lineage>
        <taxon>Bacteria</taxon>
        <taxon>Bacillati</taxon>
        <taxon>Bacillota</taxon>
        <taxon>Bacilli</taxon>
        <taxon>Bacillales</taxon>
        <taxon>Bacillaceae</taxon>
        <taxon>Terrihalobacillus</taxon>
    </lineage>
</organism>
<dbReference type="PANTHER" id="PTHR37422:SF13">
    <property type="entry name" value="LIPOPOLYSACCHARIDE BIOSYNTHESIS PROTEIN PA4999-RELATED"/>
    <property type="match status" value="1"/>
</dbReference>
<evidence type="ECO:0000256" key="1">
    <source>
        <dbReference type="ARBA" id="ARBA00004141"/>
    </source>
</evidence>
<feature type="transmembrane region" description="Helical" evidence="6">
    <location>
        <begin position="226"/>
        <end position="244"/>
    </location>
</feature>
<feature type="transmembrane region" description="Helical" evidence="6">
    <location>
        <begin position="43"/>
        <end position="61"/>
    </location>
</feature>
<dbReference type="InterPro" id="IPR007016">
    <property type="entry name" value="O-antigen_ligase-rel_domated"/>
</dbReference>
<comment type="caution">
    <text evidence="8">The sequence shown here is derived from an EMBL/GenBank/DDBJ whole genome shotgun (WGS) entry which is preliminary data.</text>
</comment>
<dbReference type="EMBL" id="JAMQKB010000001">
    <property type="protein sequence ID" value="MDC3423504.1"/>
    <property type="molecule type" value="Genomic_DNA"/>
</dbReference>
<keyword evidence="8" id="KW-0436">Ligase</keyword>
<keyword evidence="4 6" id="KW-0472">Membrane</keyword>
<name>A0A9X4AL82_9BACI</name>
<feature type="transmembrane region" description="Helical" evidence="6">
    <location>
        <begin position="339"/>
        <end position="358"/>
    </location>
</feature>
<dbReference type="Proteomes" id="UP001145050">
    <property type="component" value="Unassembled WGS sequence"/>
</dbReference>
<feature type="compositionally biased region" description="Basic residues" evidence="5">
    <location>
        <begin position="406"/>
        <end position="420"/>
    </location>
</feature>
<feature type="region of interest" description="Disordered" evidence="5">
    <location>
        <begin position="397"/>
        <end position="420"/>
    </location>
</feature>
<reference evidence="8" key="1">
    <citation type="submission" date="2022-06" db="EMBL/GenBank/DDBJ databases">
        <title>Aquibacillus sp. a new bacterium isolated from soil saline samples.</title>
        <authorList>
            <person name="Galisteo C."/>
            <person name="De La Haba R."/>
            <person name="Sanchez-Porro C."/>
            <person name="Ventosa A."/>
        </authorList>
    </citation>
    <scope>NUCLEOTIDE SEQUENCE</scope>
    <source>
        <strain evidence="8">3ASR75-11</strain>
    </source>
</reference>
<sequence>MDEKIIKLNQIMILMISPILVLNIASLVNNVEYKNFGMKSIDAAYLLFSLFFIIMYNWKALDFTKFKAIYSLFALYTFIYLYSYIQYQDDRSLETILHFTLYFVIILSLLRMKWNKQGLIILASGLSIFILVVFRHWVYQDFRTGDFRSYITNPNGLGIILYCSIFFTSLAALYSKGIGKVIFAAISAIGFILIIATSSRSVYLTLLAFVIFYLILNFRIEWFKKLFLPILLVNLTFPIIYILISKGPVAQIVSNLFVNIFTQTIFSGRQIIWEPVIEKGILKSPFLGNGYGTMPWDISEVNLTTHNVYLQVLLEVGMFGLFVFCMILFYIWRLLKDNLHTIAGQFSACYLLALLLYINFELTLFPNSPSFATIGIFQWLGVTIGINFVETRESINTQTNSSQNKNQRRVFRSTRTSKSK</sequence>
<dbReference type="PANTHER" id="PTHR37422">
    <property type="entry name" value="TEICHURONIC ACID BIOSYNTHESIS PROTEIN TUAE"/>
    <property type="match status" value="1"/>
</dbReference>
<evidence type="ECO:0000256" key="6">
    <source>
        <dbReference type="SAM" id="Phobius"/>
    </source>
</evidence>
<feature type="transmembrane region" description="Helical" evidence="6">
    <location>
        <begin position="370"/>
        <end position="389"/>
    </location>
</feature>
<keyword evidence="9" id="KW-1185">Reference proteome</keyword>
<dbReference type="InterPro" id="IPR051533">
    <property type="entry name" value="WaaL-like"/>
</dbReference>
<accession>A0A9X4AL82</accession>
<feature type="transmembrane region" description="Helical" evidence="6">
    <location>
        <begin position="181"/>
        <end position="196"/>
    </location>
</feature>
<evidence type="ECO:0000259" key="7">
    <source>
        <dbReference type="Pfam" id="PF04932"/>
    </source>
</evidence>